<feature type="compositionally biased region" description="Polar residues" evidence="1">
    <location>
        <begin position="315"/>
        <end position="333"/>
    </location>
</feature>
<feature type="region of interest" description="Disordered" evidence="1">
    <location>
        <begin position="181"/>
        <end position="207"/>
    </location>
</feature>
<keyword evidence="2" id="KW-1133">Transmembrane helix</keyword>
<sequence length="504" mass="54790">MAWSPRPHQQLRSVRFVRGAAPSRTAQPSESFRRGGGFRKALCRSRQPASSTALAFDRGGAGRLSAGAPGLLKASGAAMAQHPAGPISYPSHLSPAPCASCWPNRGRSGVMRAGKGGLNGRGASRPSRPLNPAHLAPHSRPSVPLTLTQLPLWPCTAVTSDHPDLPRTLPSPPQPQSCCCAPHPPTHLAMPRPQPPLPPRPPRPRTLPAMPCLPPPLCAPPTATVAVSPPPHTAHHRLRGHHGRLLHSCTTTHPRSRHAFCFLHSSLPQHMQINRHLVRSDWLCPSFLITAMETDSRKEELLPPQNQPESAIGSDCSQRPDSQDSHSPASQTMRAERKLSLKTNMRSEDSAYSELLVKLGDGKLDISFHLGMDIIEIPHEMICNGSIIEATFGNSIPIDNTKNISKRVILCPKNEHVQKLSEEILDILDGDVHTYLSDDSIDSTDDAGNENFPIEFLNSITPSGMPCHKLKLKVGAIIMLLRILIVSGVFVMVLDLLSKDYDLT</sequence>
<keyword evidence="5" id="KW-1185">Reference proteome</keyword>
<evidence type="ECO:0000313" key="5">
    <source>
        <dbReference type="Proteomes" id="UP001177744"/>
    </source>
</evidence>
<reference evidence="4" key="1">
    <citation type="submission" date="2023-06" db="EMBL/GenBank/DDBJ databases">
        <title>Reference genome for the Northern bat (Eptesicus nilssonii), a most northern bat species.</title>
        <authorList>
            <person name="Laine V.N."/>
            <person name="Pulliainen A.T."/>
            <person name="Lilley T.M."/>
        </authorList>
    </citation>
    <scope>NUCLEOTIDE SEQUENCE</scope>
    <source>
        <strain evidence="4">BLF_Eptnil</strain>
        <tissue evidence="4">Kidney</tissue>
    </source>
</reference>
<dbReference type="PANTHER" id="PTHR10492:SF57">
    <property type="entry name" value="ATP-DEPENDENT DNA HELICASE"/>
    <property type="match status" value="1"/>
</dbReference>
<feature type="compositionally biased region" description="Pro residues" evidence="1">
    <location>
        <begin position="192"/>
        <end position="207"/>
    </location>
</feature>
<keyword evidence="2" id="KW-0812">Transmembrane</keyword>
<dbReference type="Pfam" id="PF21530">
    <property type="entry name" value="Pif1_2B_dom"/>
    <property type="match status" value="1"/>
</dbReference>
<feature type="region of interest" description="Disordered" evidence="1">
    <location>
        <begin position="296"/>
        <end position="335"/>
    </location>
</feature>
<evidence type="ECO:0000256" key="2">
    <source>
        <dbReference type="SAM" id="Phobius"/>
    </source>
</evidence>
<keyword evidence="2" id="KW-0472">Membrane</keyword>
<dbReference type="EMBL" id="JAULJE010000006">
    <property type="protein sequence ID" value="KAK1342210.1"/>
    <property type="molecule type" value="Genomic_DNA"/>
</dbReference>
<name>A0AA40LQT4_CNENI</name>
<feature type="transmembrane region" description="Helical" evidence="2">
    <location>
        <begin position="474"/>
        <end position="497"/>
    </location>
</feature>
<organism evidence="4 5">
    <name type="scientific">Cnephaeus nilssonii</name>
    <name type="common">Northern bat</name>
    <name type="synonym">Eptesicus nilssonii</name>
    <dbReference type="NCBI Taxonomy" id="3371016"/>
    <lineage>
        <taxon>Eukaryota</taxon>
        <taxon>Metazoa</taxon>
        <taxon>Chordata</taxon>
        <taxon>Craniata</taxon>
        <taxon>Vertebrata</taxon>
        <taxon>Euteleostomi</taxon>
        <taxon>Mammalia</taxon>
        <taxon>Eutheria</taxon>
        <taxon>Laurasiatheria</taxon>
        <taxon>Chiroptera</taxon>
        <taxon>Yangochiroptera</taxon>
        <taxon>Vespertilionidae</taxon>
        <taxon>Cnephaeus</taxon>
    </lineage>
</organism>
<evidence type="ECO:0000313" key="4">
    <source>
        <dbReference type="EMBL" id="KAK1342210.1"/>
    </source>
</evidence>
<evidence type="ECO:0000256" key="1">
    <source>
        <dbReference type="SAM" id="MobiDB-lite"/>
    </source>
</evidence>
<dbReference type="AlphaFoldDB" id="A0AA40LQT4"/>
<dbReference type="Proteomes" id="UP001177744">
    <property type="component" value="Unassembled WGS sequence"/>
</dbReference>
<evidence type="ECO:0000259" key="3">
    <source>
        <dbReference type="Pfam" id="PF21530"/>
    </source>
</evidence>
<dbReference type="InterPro" id="IPR049163">
    <property type="entry name" value="Pif1-like_2B_dom"/>
</dbReference>
<accession>A0AA40LQT4</accession>
<feature type="domain" description="DNA helicase Pif1-like 2B" evidence="3">
    <location>
        <begin position="455"/>
        <end position="484"/>
    </location>
</feature>
<gene>
    <name evidence="4" type="ORF">QTO34_016968</name>
</gene>
<feature type="region of interest" description="Disordered" evidence="1">
    <location>
        <begin position="115"/>
        <end position="141"/>
    </location>
</feature>
<dbReference type="PANTHER" id="PTHR10492">
    <property type="match status" value="1"/>
</dbReference>
<proteinExistence type="predicted"/>
<protein>
    <recommendedName>
        <fullName evidence="3">DNA helicase Pif1-like 2B domain-containing protein</fullName>
    </recommendedName>
</protein>
<comment type="caution">
    <text evidence="4">The sequence shown here is derived from an EMBL/GenBank/DDBJ whole genome shotgun (WGS) entry which is preliminary data.</text>
</comment>